<dbReference type="EMBL" id="ML977059">
    <property type="protein sequence ID" value="KAF1948425.1"/>
    <property type="molecule type" value="Genomic_DNA"/>
</dbReference>
<name>A0A6A5T647_9PLEO</name>
<evidence type="ECO:0000313" key="3">
    <source>
        <dbReference type="Proteomes" id="UP000800035"/>
    </source>
</evidence>
<sequence length="349" mass="39618">MWSPSPPHKLKGTMGSPLDLTNGRPWTPPDTDSDHFSEQRHVAEESDPEDCDNQYTFSPHPPTVRAKMDEGLPRSHSMPSSLVDSGYVESAQDVVPQYADLEDPYTPLKATTPDPHAQNGIPQYPYTPDSARVPSRKYTLPPLSPLPRMPWDASSSSPVQNALSSCVTHLENLIQTRQPNDDQMEYIITRFEEMAQFLSAPEAQSRQSDDHLFSELELPSGLGISGEELTNVDQKIRDVDMAVEYILKVGKYIEDVSRHTEDLKMRFDEAKQLNSIQTEIITDLRRILSNQQYEMKQYKEELEADVASEKHEEEKAAPKADVKRPYQTTSFWTAIGEALDEVGELWLEW</sequence>
<gene>
    <name evidence="2" type="ORF">CC80DRAFT_498241</name>
</gene>
<dbReference type="OrthoDB" id="3799016at2759"/>
<organism evidence="2 3">
    <name type="scientific">Byssothecium circinans</name>
    <dbReference type="NCBI Taxonomy" id="147558"/>
    <lineage>
        <taxon>Eukaryota</taxon>
        <taxon>Fungi</taxon>
        <taxon>Dikarya</taxon>
        <taxon>Ascomycota</taxon>
        <taxon>Pezizomycotina</taxon>
        <taxon>Dothideomycetes</taxon>
        <taxon>Pleosporomycetidae</taxon>
        <taxon>Pleosporales</taxon>
        <taxon>Massarineae</taxon>
        <taxon>Massarinaceae</taxon>
        <taxon>Byssothecium</taxon>
    </lineage>
</organism>
<keyword evidence="3" id="KW-1185">Reference proteome</keyword>
<protein>
    <submittedName>
        <fullName evidence="2">Uncharacterized protein</fullName>
    </submittedName>
</protein>
<evidence type="ECO:0000256" key="1">
    <source>
        <dbReference type="SAM" id="MobiDB-lite"/>
    </source>
</evidence>
<feature type="compositionally biased region" description="Basic and acidic residues" evidence="1">
    <location>
        <begin position="32"/>
        <end position="44"/>
    </location>
</feature>
<proteinExistence type="predicted"/>
<accession>A0A6A5T647</accession>
<feature type="region of interest" description="Disordered" evidence="1">
    <location>
        <begin position="1"/>
        <end position="79"/>
    </location>
</feature>
<feature type="region of interest" description="Disordered" evidence="1">
    <location>
        <begin position="104"/>
        <end position="134"/>
    </location>
</feature>
<reference evidence="2" key="1">
    <citation type="journal article" date="2020" name="Stud. Mycol.">
        <title>101 Dothideomycetes genomes: a test case for predicting lifestyles and emergence of pathogens.</title>
        <authorList>
            <person name="Haridas S."/>
            <person name="Albert R."/>
            <person name="Binder M."/>
            <person name="Bloem J."/>
            <person name="Labutti K."/>
            <person name="Salamov A."/>
            <person name="Andreopoulos B."/>
            <person name="Baker S."/>
            <person name="Barry K."/>
            <person name="Bills G."/>
            <person name="Bluhm B."/>
            <person name="Cannon C."/>
            <person name="Castanera R."/>
            <person name="Culley D."/>
            <person name="Daum C."/>
            <person name="Ezra D."/>
            <person name="Gonzalez J."/>
            <person name="Henrissat B."/>
            <person name="Kuo A."/>
            <person name="Liang C."/>
            <person name="Lipzen A."/>
            <person name="Lutzoni F."/>
            <person name="Magnuson J."/>
            <person name="Mondo S."/>
            <person name="Nolan M."/>
            <person name="Ohm R."/>
            <person name="Pangilinan J."/>
            <person name="Park H.-J."/>
            <person name="Ramirez L."/>
            <person name="Alfaro M."/>
            <person name="Sun H."/>
            <person name="Tritt A."/>
            <person name="Yoshinaga Y."/>
            <person name="Zwiers L.-H."/>
            <person name="Turgeon B."/>
            <person name="Goodwin S."/>
            <person name="Spatafora J."/>
            <person name="Crous P."/>
            <person name="Grigoriev I."/>
        </authorList>
    </citation>
    <scope>NUCLEOTIDE SEQUENCE</scope>
    <source>
        <strain evidence="2">CBS 675.92</strain>
    </source>
</reference>
<dbReference type="Proteomes" id="UP000800035">
    <property type="component" value="Unassembled WGS sequence"/>
</dbReference>
<evidence type="ECO:0000313" key="2">
    <source>
        <dbReference type="EMBL" id="KAF1948425.1"/>
    </source>
</evidence>
<dbReference type="AlphaFoldDB" id="A0A6A5T647"/>